<proteinExistence type="predicted"/>
<evidence type="ECO:0000313" key="3">
    <source>
        <dbReference type="Proteomes" id="UP000182993"/>
    </source>
</evidence>
<dbReference type="SUPFAM" id="SSF55718">
    <property type="entry name" value="SCP-like"/>
    <property type="match status" value="1"/>
</dbReference>
<feature type="domain" description="SCP2" evidence="1">
    <location>
        <begin position="20"/>
        <end position="119"/>
    </location>
</feature>
<dbReference type="KEGG" id="tbc:A0O31_02247"/>
<dbReference type="AlphaFoldDB" id="A0A1J0LV37"/>
<dbReference type="STRING" id="56956.A0O31_02247"/>
<dbReference type="RefSeq" id="WP_071677860.1">
    <property type="nucleotide sequence ID" value="NZ_CP016312.1"/>
</dbReference>
<dbReference type="Gene3D" id="3.30.1050.10">
    <property type="entry name" value="SCP2 sterol-binding domain"/>
    <property type="match status" value="1"/>
</dbReference>
<accession>A0A1J0LV37</accession>
<evidence type="ECO:0000259" key="1">
    <source>
        <dbReference type="Pfam" id="PF02036"/>
    </source>
</evidence>
<dbReference type="InterPro" id="IPR003033">
    <property type="entry name" value="SCP2_sterol-bd_dom"/>
</dbReference>
<dbReference type="EMBL" id="CP016312">
    <property type="protein sequence ID" value="APD10281.1"/>
    <property type="molecule type" value="Genomic_DNA"/>
</dbReference>
<organism evidence="2 3">
    <name type="scientific">Thermus brockianus</name>
    <dbReference type="NCBI Taxonomy" id="56956"/>
    <lineage>
        <taxon>Bacteria</taxon>
        <taxon>Thermotogati</taxon>
        <taxon>Deinococcota</taxon>
        <taxon>Deinococci</taxon>
        <taxon>Thermales</taxon>
        <taxon>Thermaceae</taxon>
        <taxon>Thermus</taxon>
    </lineage>
</organism>
<protein>
    <submittedName>
        <fullName evidence="2">SCP-2 sterol transfer family protein</fullName>
    </submittedName>
</protein>
<dbReference type="Pfam" id="PF02036">
    <property type="entry name" value="SCP2"/>
    <property type="match status" value="1"/>
</dbReference>
<sequence length="140" mass="15584">MYEPFSDEWAKAYCEALNSNSAYRQAAATWEGALILAVEPDPAFGLEEKRGIYLDLYHGECRSARQATAQDFEDAPYIITADARTWKQIIEGELDPVSALMRGKVKLEKGDLAALSQYMMAALELTNTAKQVPTQYPEGL</sequence>
<dbReference type="InterPro" id="IPR036527">
    <property type="entry name" value="SCP2_sterol-bd_dom_sf"/>
</dbReference>
<evidence type="ECO:0000313" key="2">
    <source>
        <dbReference type="EMBL" id="APD10281.1"/>
    </source>
</evidence>
<dbReference type="OrthoDB" id="5189100at2"/>
<gene>
    <name evidence="2" type="ORF">A0O31_02247</name>
</gene>
<reference evidence="3" key="1">
    <citation type="submission" date="2016-06" db="EMBL/GenBank/DDBJ databases">
        <title>Whole genome sequencing of Thermus brockianus strain GE-1.</title>
        <authorList>
            <person name="Schaefers C."/>
            <person name="Blank S."/>
            <person name="Wiebusch S."/>
            <person name="Elleuche S."/>
            <person name="Antranikian G."/>
        </authorList>
    </citation>
    <scope>NUCLEOTIDE SEQUENCE [LARGE SCALE GENOMIC DNA]</scope>
    <source>
        <strain evidence="3">GE-1</strain>
    </source>
</reference>
<dbReference type="Proteomes" id="UP000182993">
    <property type="component" value="Chromosome"/>
</dbReference>
<name>A0A1J0LV37_THEBO</name>